<reference evidence="2" key="1">
    <citation type="submission" date="2021-06" db="EMBL/GenBank/DDBJ databases">
        <authorList>
            <person name="Kallberg Y."/>
            <person name="Tangrot J."/>
            <person name="Rosling A."/>
        </authorList>
    </citation>
    <scope>NUCLEOTIDE SEQUENCE</scope>
    <source>
        <strain evidence="2">UK204</strain>
    </source>
</reference>
<organism evidence="2 3">
    <name type="scientific">Funneliformis caledonium</name>
    <dbReference type="NCBI Taxonomy" id="1117310"/>
    <lineage>
        <taxon>Eukaryota</taxon>
        <taxon>Fungi</taxon>
        <taxon>Fungi incertae sedis</taxon>
        <taxon>Mucoromycota</taxon>
        <taxon>Glomeromycotina</taxon>
        <taxon>Glomeromycetes</taxon>
        <taxon>Glomerales</taxon>
        <taxon>Glomeraceae</taxon>
        <taxon>Funneliformis</taxon>
    </lineage>
</organism>
<dbReference type="InterPro" id="IPR006016">
    <property type="entry name" value="UspA"/>
</dbReference>
<gene>
    <name evidence="2" type="ORF">FCALED_LOCUS7195</name>
</gene>
<dbReference type="PRINTS" id="PR01438">
    <property type="entry name" value="UNVRSLSTRESS"/>
</dbReference>
<dbReference type="AlphaFoldDB" id="A0A9N9BRU2"/>
<proteinExistence type="predicted"/>
<name>A0A9N9BRU2_9GLOM</name>
<dbReference type="SUPFAM" id="SSF52402">
    <property type="entry name" value="Adenine nucleotide alpha hydrolases-like"/>
    <property type="match status" value="1"/>
</dbReference>
<feature type="domain" description="UspA" evidence="1">
    <location>
        <begin position="5"/>
        <end position="163"/>
    </location>
</feature>
<dbReference type="Proteomes" id="UP000789570">
    <property type="component" value="Unassembled WGS sequence"/>
</dbReference>
<comment type="caution">
    <text evidence="2">The sequence shown here is derived from an EMBL/GenBank/DDBJ whole genome shotgun (WGS) entry which is preliminary data.</text>
</comment>
<evidence type="ECO:0000313" key="2">
    <source>
        <dbReference type="EMBL" id="CAG8573079.1"/>
    </source>
</evidence>
<dbReference type="Pfam" id="PF00582">
    <property type="entry name" value="Usp"/>
    <property type="match status" value="1"/>
</dbReference>
<dbReference type="PANTHER" id="PTHR31964:SF113">
    <property type="entry name" value="USPA DOMAIN-CONTAINING PROTEIN"/>
    <property type="match status" value="1"/>
</dbReference>
<dbReference type="InterPro" id="IPR014729">
    <property type="entry name" value="Rossmann-like_a/b/a_fold"/>
</dbReference>
<evidence type="ECO:0000259" key="1">
    <source>
        <dbReference type="Pfam" id="PF00582"/>
    </source>
</evidence>
<protein>
    <submittedName>
        <fullName evidence="2">788_t:CDS:1</fullName>
    </submittedName>
</protein>
<dbReference type="OrthoDB" id="843225at2759"/>
<accession>A0A9N9BRU2</accession>
<dbReference type="Gene3D" id="3.40.50.620">
    <property type="entry name" value="HUPs"/>
    <property type="match status" value="1"/>
</dbReference>
<dbReference type="EMBL" id="CAJVPQ010001861">
    <property type="protein sequence ID" value="CAG8573079.1"/>
    <property type="molecule type" value="Genomic_DNA"/>
</dbReference>
<dbReference type="CDD" id="cd23659">
    <property type="entry name" value="USP_At3g01520-like"/>
    <property type="match status" value="1"/>
</dbReference>
<dbReference type="InterPro" id="IPR006015">
    <property type="entry name" value="Universal_stress_UspA"/>
</dbReference>
<keyword evidence="3" id="KW-1185">Reference proteome</keyword>
<dbReference type="PANTHER" id="PTHR31964">
    <property type="entry name" value="ADENINE NUCLEOTIDE ALPHA HYDROLASES-LIKE SUPERFAMILY PROTEIN"/>
    <property type="match status" value="1"/>
</dbReference>
<sequence length="167" mass="19131">MSNKRKVVIALDPFSDEASYTIDWIIDNFLKPERDDIHLFSALSLNLELDPTELGVNINYGAKYVADLEKEVEQKNTDAMIPFVNKLKARYECNNDLAEIKCKVEIIKSNLDPRNIVVDYTEKEKADVLIMGSRDLSAWKRFFLGSFSDFCQQNAHCPVIIVKGPRK</sequence>
<evidence type="ECO:0000313" key="3">
    <source>
        <dbReference type="Proteomes" id="UP000789570"/>
    </source>
</evidence>